<reference evidence="2 3" key="1">
    <citation type="journal article" date="2017" name="MBio">
        <title>Type VI secretion-mediated competition in the bee gut microbiome.</title>
        <authorList>
            <person name="Steele M.I."/>
            <person name="Kwong W.K."/>
            <person name="Powell J.E."/>
            <person name="Whiteley M."/>
            <person name="Moran N.A."/>
        </authorList>
    </citation>
    <scope>NUCLEOTIDE SEQUENCE [LARGE SCALE GENOMIC DNA]</scope>
    <source>
        <strain evidence="2 3">HK3</strain>
    </source>
</reference>
<protein>
    <recommendedName>
        <fullName evidence="1">YspA cpYpsA-related SLOG domain-containing protein</fullName>
    </recommendedName>
</protein>
<dbReference type="RefSeq" id="WP_100099706.1">
    <property type="nucleotide sequence ID" value="NZ_MDUZ01000051.1"/>
</dbReference>
<name>A0A855G2S5_9NEIS</name>
<evidence type="ECO:0000259" key="1">
    <source>
        <dbReference type="Pfam" id="PF10686"/>
    </source>
</evidence>
<dbReference type="EMBL" id="MEIU01000005">
    <property type="protein sequence ID" value="PIT62553.1"/>
    <property type="molecule type" value="Genomic_DNA"/>
</dbReference>
<dbReference type="Proteomes" id="UP000230463">
    <property type="component" value="Unassembled WGS sequence"/>
</dbReference>
<dbReference type="InterPro" id="IPR019627">
    <property type="entry name" value="YAcAr"/>
</dbReference>
<dbReference type="Pfam" id="PF10686">
    <property type="entry name" value="YAcAr"/>
    <property type="match status" value="1"/>
</dbReference>
<dbReference type="AlphaFoldDB" id="A0A855G2S5"/>
<gene>
    <name evidence="2" type="ORF">BHC57_01075</name>
</gene>
<evidence type="ECO:0000313" key="2">
    <source>
        <dbReference type="EMBL" id="PIT62553.1"/>
    </source>
</evidence>
<comment type="caution">
    <text evidence="2">The sequence shown here is derived from an EMBL/GenBank/DDBJ whole genome shotgun (WGS) entry which is preliminary data.</text>
</comment>
<proteinExistence type="predicted"/>
<organism evidence="2 3">
    <name type="scientific">Snodgrassella alvi</name>
    <dbReference type="NCBI Taxonomy" id="1196083"/>
    <lineage>
        <taxon>Bacteria</taxon>
        <taxon>Pseudomonadati</taxon>
        <taxon>Pseudomonadota</taxon>
        <taxon>Betaproteobacteria</taxon>
        <taxon>Neisseriales</taxon>
        <taxon>Neisseriaceae</taxon>
        <taxon>Snodgrassella</taxon>
    </lineage>
</organism>
<feature type="domain" description="YspA cpYpsA-related SLOG" evidence="1">
    <location>
        <begin position="1"/>
        <end position="70"/>
    </location>
</feature>
<accession>A0A855G2S5</accession>
<evidence type="ECO:0000313" key="3">
    <source>
        <dbReference type="Proteomes" id="UP000230463"/>
    </source>
</evidence>
<dbReference type="OrthoDB" id="572639at2"/>
<sequence length="136" mass="15379">MNVIVCGGRDVSDDSFRRIVANALLFIHLGTPIDTLIDSGTSHGAVYLAREWAKVHNIQTQSFKALFNRYKGYCGHIRNKKMIDYALHHNAPKCGQNQVTLVVFKDKYSRGTKDIIKQAKQANIFVWIVDLENEAS</sequence>